<dbReference type="InterPro" id="IPR011009">
    <property type="entry name" value="Kinase-like_dom_sf"/>
</dbReference>
<keyword evidence="11" id="KW-1185">Reference proteome</keyword>
<name>A0ABU4TAZ6_9PSEU</name>
<dbReference type="SUPFAM" id="SSF56112">
    <property type="entry name" value="Protein kinase-like (PK-like)"/>
    <property type="match status" value="1"/>
</dbReference>
<dbReference type="PANTHER" id="PTHR43289:SF6">
    <property type="entry name" value="SERINE_THREONINE-PROTEIN KINASE NEKL-3"/>
    <property type="match status" value="1"/>
</dbReference>
<evidence type="ECO:0000313" key="11">
    <source>
        <dbReference type="Proteomes" id="UP001285521"/>
    </source>
</evidence>
<keyword evidence="4 7" id="KW-0547">Nucleotide-binding</keyword>
<dbReference type="PROSITE" id="PS00107">
    <property type="entry name" value="PROTEIN_KINASE_ATP"/>
    <property type="match status" value="1"/>
</dbReference>
<organism evidence="10 11">
    <name type="scientific">Lentzea miocenica</name>
    <dbReference type="NCBI Taxonomy" id="3095431"/>
    <lineage>
        <taxon>Bacteria</taxon>
        <taxon>Bacillati</taxon>
        <taxon>Actinomycetota</taxon>
        <taxon>Actinomycetes</taxon>
        <taxon>Pseudonocardiales</taxon>
        <taxon>Pseudonocardiaceae</taxon>
        <taxon>Lentzea</taxon>
    </lineage>
</organism>
<dbReference type="SMART" id="SM00220">
    <property type="entry name" value="S_TKc"/>
    <property type="match status" value="1"/>
</dbReference>
<evidence type="ECO:0000256" key="8">
    <source>
        <dbReference type="SAM" id="MobiDB-lite"/>
    </source>
</evidence>
<evidence type="ECO:0000256" key="6">
    <source>
        <dbReference type="ARBA" id="ARBA00022840"/>
    </source>
</evidence>
<feature type="region of interest" description="Disordered" evidence="8">
    <location>
        <begin position="441"/>
        <end position="474"/>
    </location>
</feature>
<reference evidence="10 11" key="1">
    <citation type="submission" date="2023-11" db="EMBL/GenBank/DDBJ databases">
        <title>Lentzea sokolovensis, sp. nov., Lentzea kristufkii, sp. nov., and Lentzea miocenensis, sp. nov., rare actinobacteria from Sokolov Coal Basin, Miocene lacustrine sediment, Czech Republic.</title>
        <authorList>
            <person name="Lara A."/>
            <person name="Kotroba L."/>
            <person name="Nouioui I."/>
            <person name="Neumann-Schaal M."/>
            <person name="Mast Y."/>
            <person name="Chronakova A."/>
        </authorList>
    </citation>
    <scope>NUCLEOTIDE SEQUENCE [LARGE SCALE GENOMIC DNA]</scope>
    <source>
        <strain evidence="10 11">BCCO 10_0856</strain>
    </source>
</reference>
<dbReference type="EMBL" id="JAXAVW010000034">
    <property type="protein sequence ID" value="MDX8035342.1"/>
    <property type="molecule type" value="Genomic_DNA"/>
</dbReference>
<feature type="compositionally biased region" description="Low complexity" evidence="8">
    <location>
        <begin position="400"/>
        <end position="412"/>
    </location>
</feature>
<evidence type="ECO:0000256" key="2">
    <source>
        <dbReference type="ARBA" id="ARBA00022527"/>
    </source>
</evidence>
<evidence type="ECO:0000256" key="7">
    <source>
        <dbReference type="PROSITE-ProRule" id="PRU10141"/>
    </source>
</evidence>
<dbReference type="PROSITE" id="PS00108">
    <property type="entry name" value="PROTEIN_KINASE_ST"/>
    <property type="match status" value="1"/>
</dbReference>
<feature type="region of interest" description="Disordered" evidence="8">
    <location>
        <begin position="270"/>
        <end position="412"/>
    </location>
</feature>
<evidence type="ECO:0000256" key="4">
    <source>
        <dbReference type="ARBA" id="ARBA00022741"/>
    </source>
</evidence>
<feature type="non-terminal residue" evidence="10">
    <location>
        <position position="633"/>
    </location>
</feature>
<accession>A0ABU4TAZ6</accession>
<evidence type="ECO:0000256" key="5">
    <source>
        <dbReference type="ARBA" id="ARBA00022777"/>
    </source>
</evidence>
<feature type="domain" description="Protein kinase" evidence="9">
    <location>
        <begin position="9"/>
        <end position="270"/>
    </location>
</feature>
<keyword evidence="3" id="KW-0808">Transferase</keyword>
<comment type="caution">
    <text evidence="10">The sequence shown here is derived from an EMBL/GenBank/DDBJ whole genome shotgun (WGS) entry which is preliminary data.</text>
</comment>
<dbReference type="InterPro" id="IPR017441">
    <property type="entry name" value="Protein_kinase_ATP_BS"/>
</dbReference>
<dbReference type="RefSeq" id="WP_319970369.1">
    <property type="nucleotide sequence ID" value="NZ_JAXAVW010000034.1"/>
</dbReference>
<keyword evidence="5 10" id="KW-0418">Kinase</keyword>
<proteinExistence type="predicted"/>
<dbReference type="PANTHER" id="PTHR43289">
    <property type="entry name" value="MITOGEN-ACTIVATED PROTEIN KINASE KINASE KINASE 20-RELATED"/>
    <property type="match status" value="1"/>
</dbReference>
<dbReference type="EC" id="2.7.11.1" evidence="1"/>
<dbReference type="GO" id="GO:0016301">
    <property type="term" value="F:kinase activity"/>
    <property type="evidence" value="ECO:0007669"/>
    <property type="project" value="UniProtKB-KW"/>
</dbReference>
<feature type="compositionally biased region" description="Pro residues" evidence="8">
    <location>
        <begin position="368"/>
        <end position="378"/>
    </location>
</feature>
<protein>
    <recommendedName>
        <fullName evidence="1">non-specific serine/threonine protein kinase</fullName>
        <ecNumber evidence="1">2.7.11.1</ecNumber>
    </recommendedName>
</protein>
<evidence type="ECO:0000256" key="1">
    <source>
        <dbReference type="ARBA" id="ARBA00012513"/>
    </source>
</evidence>
<feature type="compositionally biased region" description="Low complexity" evidence="8">
    <location>
        <begin position="443"/>
        <end position="474"/>
    </location>
</feature>
<sequence length="633" mass="66316">MTEETFGPYRIEQLLGRGGMGEVHRAYDTAHDRFVALKRLSPGYHDDEDYRARFRREARIVARLREPHVIPIHAYGEIDNRLYLDMRLVEGADLSDMIRESPLEPARAVRIVEQVASALDAAHADGLVHRDVKPSNILVTSGDFVYLVDFGIARSVAPSATGLTASGSVVGTLDYMAPERFESGLVDGRADIYALACVLFACLAARRPFTADSTAAQIWAHMNEPPPKAAPLNPAVPAALDDVIARGMAKNPSDRYATAGAFAQAAAQALATSAPTTPPGGQPGFASPATSPGGQVAPAGSQSSLVSPSAGGPRPAGPSPQGPAQFLGPPAPEPQHGTPTPPTFQRTDTGPQPVAAQSGHPQSGHPQPGHPQPFPAQPGHPQSVPPQSGHPQPLNPQQYPPTRARPAATSPAKRAALVGGTLALVAGIIATALIIGNGDKTLGSGTSSSTPTSATTSTTGTTSTSTTSAATTTTRSPQVDALLAALPTVYRTANSCVPTTPDNGAVAAVRCTDANSSYDARFPPPAEAEFRLFGDRVAQDAFFQALVTSRGIPRIDERGGCRPKSDPIHYALYYRDTSGPLPGEFTTCFLAGGNAEVWWVDTKTLTIGALKTPGDINTLDKLDLWWNTSILSA</sequence>
<dbReference type="InterPro" id="IPR008271">
    <property type="entry name" value="Ser/Thr_kinase_AS"/>
</dbReference>
<feature type="compositionally biased region" description="Low complexity" evidence="8">
    <location>
        <begin position="357"/>
        <end position="367"/>
    </location>
</feature>
<dbReference type="Gene3D" id="3.30.200.20">
    <property type="entry name" value="Phosphorylase Kinase, domain 1"/>
    <property type="match status" value="1"/>
</dbReference>
<evidence type="ECO:0000256" key="3">
    <source>
        <dbReference type="ARBA" id="ARBA00022679"/>
    </source>
</evidence>
<dbReference type="Proteomes" id="UP001285521">
    <property type="component" value="Unassembled WGS sequence"/>
</dbReference>
<dbReference type="PROSITE" id="PS50011">
    <property type="entry name" value="PROTEIN_KINASE_DOM"/>
    <property type="match status" value="1"/>
</dbReference>
<evidence type="ECO:0000259" key="9">
    <source>
        <dbReference type="PROSITE" id="PS50011"/>
    </source>
</evidence>
<evidence type="ECO:0000313" key="10">
    <source>
        <dbReference type="EMBL" id="MDX8035342.1"/>
    </source>
</evidence>
<dbReference type="InterPro" id="IPR000719">
    <property type="entry name" value="Prot_kinase_dom"/>
</dbReference>
<feature type="binding site" evidence="7">
    <location>
        <position position="38"/>
    </location>
    <ligand>
        <name>ATP</name>
        <dbReference type="ChEBI" id="CHEBI:30616"/>
    </ligand>
</feature>
<dbReference type="Pfam" id="PF00069">
    <property type="entry name" value="Pkinase"/>
    <property type="match status" value="1"/>
</dbReference>
<gene>
    <name evidence="10" type="ORF">SK803_34465</name>
</gene>
<keyword evidence="6 7" id="KW-0067">ATP-binding</keyword>
<dbReference type="CDD" id="cd14014">
    <property type="entry name" value="STKc_PknB_like"/>
    <property type="match status" value="1"/>
</dbReference>
<dbReference type="Gene3D" id="1.10.510.10">
    <property type="entry name" value="Transferase(Phosphotransferase) domain 1"/>
    <property type="match status" value="1"/>
</dbReference>
<keyword evidence="2" id="KW-0723">Serine/threonine-protein kinase</keyword>